<dbReference type="InterPro" id="IPR050131">
    <property type="entry name" value="Peptidase_S8_subtilisin-like"/>
</dbReference>
<proteinExistence type="inferred from homology"/>
<dbReference type="AlphaFoldDB" id="A0A8B6M6R5"/>
<evidence type="ECO:0000256" key="3">
    <source>
        <dbReference type="ARBA" id="ARBA00022801"/>
    </source>
</evidence>
<dbReference type="CDD" id="cd09598">
    <property type="entry name" value="M4_like"/>
    <property type="match status" value="1"/>
</dbReference>
<feature type="active site" description="Charge relay system" evidence="5">
    <location>
        <position position="164"/>
    </location>
</feature>
<feature type="active site" description="Charge relay system" evidence="5">
    <location>
        <position position="385"/>
    </location>
</feature>
<comment type="similarity">
    <text evidence="1 5">Belongs to the peptidase S8 family.</text>
</comment>
<evidence type="ECO:0000313" key="7">
    <source>
        <dbReference type="EMBL" id="VTZ50526.1"/>
    </source>
</evidence>
<dbReference type="InterPro" id="IPR036852">
    <property type="entry name" value="Peptidase_S8/S53_dom_sf"/>
</dbReference>
<feature type="domain" description="Peptidase S8/S53" evidence="6">
    <location>
        <begin position="155"/>
        <end position="441"/>
    </location>
</feature>
<gene>
    <name evidence="7" type="ORF">MPC4_250034</name>
</gene>
<dbReference type="Pfam" id="PF00082">
    <property type="entry name" value="Peptidase_S8"/>
    <property type="match status" value="1"/>
</dbReference>
<evidence type="ECO:0000313" key="8">
    <source>
        <dbReference type="Proteomes" id="UP000485880"/>
    </source>
</evidence>
<evidence type="ECO:0000256" key="4">
    <source>
        <dbReference type="ARBA" id="ARBA00022825"/>
    </source>
</evidence>
<keyword evidence="4 5" id="KW-0720">Serine protease</keyword>
<dbReference type="PROSITE" id="PS51892">
    <property type="entry name" value="SUBTILASE"/>
    <property type="match status" value="1"/>
</dbReference>
<feature type="active site" description="Charge relay system" evidence="5">
    <location>
        <position position="208"/>
    </location>
</feature>
<dbReference type="SUPFAM" id="SSF52743">
    <property type="entry name" value="Subtilisin-like"/>
    <property type="match status" value="1"/>
</dbReference>
<dbReference type="GO" id="GO:0006508">
    <property type="term" value="P:proteolysis"/>
    <property type="evidence" value="ECO:0007669"/>
    <property type="project" value="UniProtKB-KW"/>
</dbReference>
<dbReference type="Gene3D" id="3.40.50.200">
    <property type="entry name" value="Peptidase S8/S53 domain"/>
    <property type="match status" value="1"/>
</dbReference>
<dbReference type="PROSITE" id="PS00138">
    <property type="entry name" value="SUBTILASE_SER"/>
    <property type="match status" value="1"/>
</dbReference>
<accession>A0A8B6M6R5</accession>
<dbReference type="PANTHER" id="PTHR43806">
    <property type="entry name" value="PEPTIDASE S8"/>
    <property type="match status" value="1"/>
</dbReference>
<protein>
    <submittedName>
        <fullName evidence="7">Peptidase S8</fullName>
    </submittedName>
</protein>
<keyword evidence="2 5" id="KW-0645">Protease</keyword>
<evidence type="ECO:0000256" key="5">
    <source>
        <dbReference type="PROSITE-ProRule" id="PRU01240"/>
    </source>
</evidence>
<dbReference type="InterPro" id="IPR023828">
    <property type="entry name" value="Peptidase_S8_Ser-AS"/>
</dbReference>
<organism evidence="7 8">
    <name type="scientific">Methylocella tundrae</name>
    <dbReference type="NCBI Taxonomy" id="227605"/>
    <lineage>
        <taxon>Bacteria</taxon>
        <taxon>Pseudomonadati</taxon>
        <taxon>Pseudomonadota</taxon>
        <taxon>Alphaproteobacteria</taxon>
        <taxon>Hyphomicrobiales</taxon>
        <taxon>Beijerinckiaceae</taxon>
        <taxon>Methylocella</taxon>
    </lineage>
</organism>
<dbReference type="PRINTS" id="PR00723">
    <property type="entry name" value="SUBTILISIN"/>
</dbReference>
<name>A0A8B6M6R5_METTU</name>
<evidence type="ECO:0000259" key="6">
    <source>
        <dbReference type="Pfam" id="PF00082"/>
    </source>
</evidence>
<dbReference type="GO" id="GO:0004252">
    <property type="term" value="F:serine-type endopeptidase activity"/>
    <property type="evidence" value="ECO:0007669"/>
    <property type="project" value="UniProtKB-UniRule"/>
</dbReference>
<sequence>MTASKTSRFLIKFRDATAPGPLRLSARMGLSATEVAFATEPLFQSVGVTRGRGAAASSGVWRLATASATLDGDGWDQCHDIVAQNAGVMLVEPDVEQQWTYPHRAAANRGRGMRSGASQPQDIGDGYAGDKNNNYWFRDSRHGQFDAAGAAGGSGQGVRIAHLDTGYDPGHKSTPKGLNPRLARNFVDADRPNDATDRSDGLFNNFSHGCGTLGILAGAAVPGLKPFGCAPNAEIVPVRVANSVVLFSNSSIARGLDYVHTLCASEATRVHVVSMSMGGLPSDAWADAINALYEAGVVVVTAAGNNYSNAPTRFVVYPARFGRVIAACGVMADGHPYANLPPKRMAGNYGPQSKTLTAIAAYTPNVPWARFGVPTIVDFDGNGTSSATPQVAGAAALWIEKHRAQFDAYPQGWLRVEAVRKALFDSAAKGAAADAEELGYGMLRAADALSRQAAPASRLARSAPDNANFALLKLLLGDASPGFAAAAGTNMAMLELETAQVAAKSGLETLTETWTPTTRRRLIEEMLARPDLSKPLRAALEKASADGGVIAPLPRPGTQTAKPAPTPADLEMERHFLKLALDPRPPEPPYRRLRIYAYDPGQQTDPSMFDVSVAAVTTRWEANLKPGPVGEYLEVVDVDPASNACYAPVDLNDPRVLAESGLAPSESNPQFHQQMAYAVAMRTIERFERALGRKALWARRRPRKAGEIVADNGFVQRLRIYPHALREANAYYDPDKIALLFGYFQAADSAGSVTRGAGIFGVVSHDIVAHETTHALLDGLHPRFSERTNLDMAAFHEAFADIVALFQHFSMPESLTRQISRAQGSTPEIGRSLGRLAQQFGEATGMHGALRRFVGETGSSVPVLSDDMTEPHDRGAVLVSAVFAAFLTIYASRCADLIRLATNGSGILPGGAIPVDLANRLASEASKTADHVLNMCIRALDYCPPVNLEFGDYLRAIITADRDLVRDDDRGYRVAFIDAFRQRGILSSGVSHLAEDSLLWEPPAMETEMLDLFSKILPLLDLSWGLTIDRKSAFFHSQENGRKLNNWLTDPSDPKRRLLRQILGFEEPAKSWTGVIGGQSFAGEIRPIEAHSVRVCRRSAPDGSSTSTLVIELTQTFRAEPNGDRYRGGCTLLFDLNVNGLKYLVRKKLFSSWSVQNQASAQQAAMTSAAENGQVYYPPGDPAGRGKTFAIMHRCGRTP</sequence>
<evidence type="ECO:0000256" key="1">
    <source>
        <dbReference type="ARBA" id="ARBA00011073"/>
    </source>
</evidence>
<dbReference type="SUPFAM" id="SSF55486">
    <property type="entry name" value="Metalloproteases ('zincins'), catalytic domain"/>
    <property type="match status" value="1"/>
</dbReference>
<keyword evidence="3 5" id="KW-0378">Hydrolase</keyword>
<dbReference type="CDD" id="cd00306">
    <property type="entry name" value="Peptidases_S8_S53"/>
    <property type="match status" value="1"/>
</dbReference>
<reference evidence="7 8" key="1">
    <citation type="submission" date="2019-05" db="EMBL/GenBank/DDBJ databases">
        <authorList>
            <person name="Farhan Ul Haque M."/>
        </authorList>
    </citation>
    <scope>NUCLEOTIDE SEQUENCE [LARGE SCALE GENOMIC DNA]</scope>
    <source>
        <strain evidence="7">2</strain>
    </source>
</reference>
<dbReference type="PANTHER" id="PTHR43806:SF11">
    <property type="entry name" value="CEREVISIN-RELATED"/>
    <property type="match status" value="1"/>
</dbReference>
<keyword evidence="8" id="KW-1185">Reference proteome</keyword>
<dbReference type="InterPro" id="IPR000209">
    <property type="entry name" value="Peptidase_S8/S53_dom"/>
</dbReference>
<dbReference type="InterPro" id="IPR015500">
    <property type="entry name" value="Peptidase_S8_subtilisin-rel"/>
</dbReference>
<evidence type="ECO:0000256" key="2">
    <source>
        <dbReference type="ARBA" id="ARBA00022670"/>
    </source>
</evidence>
<dbReference type="EMBL" id="CABFMQ020000082">
    <property type="protein sequence ID" value="VTZ50526.1"/>
    <property type="molecule type" value="Genomic_DNA"/>
</dbReference>
<comment type="caution">
    <text evidence="7">The sequence shown here is derived from an EMBL/GenBank/DDBJ whole genome shotgun (WGS) entry which is preliminary data.</text>
</comment>
<dbReference type="Proteomes" id="UP000485880">
    <property type="component" value="Unassembled WGS sequence"/>
</dbReference>